<dbReference type="InterPro" id="IPR037163">
    <property type="entry name" value="Spermidine_synt_N_sf"/>
</dbReference>
<feature type="domain" description="PABS" evidence="5">
    <location>
        <begin position="6"/>
        <end position="241"/>
    </location>
</feature>
<evidence type="ECO:0000256" key="2">
    <source>
        <dbReference type="ARBA" id="ARBA00022679"/>
    </source>
</evidence>
<evidence type="ECO:0000256" key="3">
    <source>
        <dbReference type="PROSITE-ProRule" id="PRU00354"/>
    </source>
</evidence>
<evidence type="ECO:0000259" key="5">
    <source>
        <dbReference type="PROSITE" id="PS51006"/>
    </source>
</evidence>
<dbReference type="HAMAP" id="MF_00198">
    <property type="entry name" value="Spermidine_synth"/>
    <property type="match status" value="1"/>
</dbReference>
<keyword evidence="3" id="KW-0620">Polyamine biosynthesis</keyword>
<name>A0A9P0FC15_BRAAE</name>
<dbReference type="InterPro" id="IPR030374">
    <property type="entry name" value="PABS"/>
</dbReference>
<dbReference type="OrthoDB" id="38125at2759"/>
<sequence>MSKIVDGVFLESCPNLPSFGNNIQVEKVLLESKSDYQNVLVFSTKKHGNVLVLDGAIQCTEFDEFSYQEMITFLPLNAHGNPQKVLIVGGGDGGVAREVSKHPLVKEIVQVEIDQKVIDVSKKYLPGMAAGFDSPKLTLLVCDGFEYMKNHQNEFDVIITDSSDPVGPAENLFTESYFALLKKALKPNGVICSQGGTVWCCLDYIKKTLDGCRKHFKNVEYARCSVPTYPNGEIGFVIATDDQSLQLSKAKYVFTEKELDELRLKYYTPEVHTAAFALPNFVRQALKSSS</sequence>
<dbReference type="Proteomes" id="UP001154078">
    <property type="component" value="Chromosome 11"/>
</dbReference>
<evidence type="ECO:0000256" key="1">
    <source>
        <dbReference type="ARBA" id="ARBA00007867"/>
    </source>
</evidence>
<dbReference type="Pfam" id="PF17284">
    <property type="entry name" value="Spermine_synt_N"/>
    <property type="match status" value="1"/>
</dbReference>
<comment type="similarity">
    <text evidence="1 4">Belongs to the spermidine/spermine synthase family.</text>
</comment>
<dbReference type="SUPFAM" id="SSF53335">
    <property type="entry name" value="S-adenosyl-L-methionine-dependent methyltransferases"/>
    <property type="match status" value="1"/>
</dbReference>
<gene>
    <name evidence="6" type="ORF">MELIAE_LOCUS2745</name>
</gene>
<dbReference type="EMBL" id="OV121142">
    <property type="protein sequence ID" value="CAH0549663.1"/>
    <property type="molecule type" value="Genomic_DNA"/>
</dbReference>
<protein>
    <recommendedName>
        <fullName evidence="5">PABS domain-containing protein</fullName>
    </recommendedName>
</protein>
<dbReference type="GO" id="GO:0005829">
    <property type="term" value="C:cytosol"/>
    <property type="evidence" value="ECO:0007669"/>
    <property type="project" value="TreeGrafter"/>
</dbReference>
<evidence type="ECO:0000313" key="6">
    <source>
        <dbReference type="EMBL" id="CAH0549663.1"/>
    </source>
</evidence>
<dbReference type="PANTHER" id="PTHR11558">
    <property type="entry name" value="SPERMIDINE/SPERMINE SYNTHASE"/>
    <property type="match status" value="1"/>
</dbReference>
<dbReference type="InterPro" id="IPR030373">
    <property type="entry name" value="PABS_CS"/>
</dbReference>
<dbReference type="Gene3D" id="2.30.140.10">
    <property type="entry name" value="Spermidine synthase, tetramerisation domain"/>
    <property type="match status" value="1"/>
</dbReference>
<dbReference type="GO" id="GO:0008295">
    <property type="term" value="P:spermidine biosynthetic process"/>
    <property type="evidence" value="ECO:0007669"/>
    <property type="project" value="TreeGrafter"/>
</dbReference>
<feature type="active site" description="Proton acceptor" evidence="3">
    <location>
        <position position="161"/>
    </location>
</feature>
<keyword evidence="2 3" id="KW-0808">Transferase</keyword>
<keyword evidence="7" id="KW-1185">Reference proteome</keyword>
<dbReference type="FunFam" id="3.40.50.150:FF:000013">
    <property type="entry name" value="Spermidine synthase"/>
    <property type="match status" value="1"/>
</dbReference>
<dbReference type="PROSITE" id="PS51006">
    <property type="entry name" value="PABS_2"/>
    <property type="match status" value="1"/>
</dbReference>
<dbReference type="InterPro" id="IPR035246">
    <property type="entry name" value="Spermidine_synt_N"/>
</dbReference>
<organism evidence="6 7">
    <name type="scientific">Brassicogethes aeneus</name>
    <name type="common">Rape pollen beetle</name>
    <name type="synonym">Meligethes aeneus</name>
    <dbReference type="NCBI Taxonomy" id="1431903"/>
    <lineage>
        <taxon>Eukaryota</taxon>
        <taxon>Metazoa</taxon>
        <taxon>Ecdysozoa</taxon>
        <taxon>Arthropoda</taxon>
        <taxon>Hexapoda</taxon>
        <taxon>Insecta</taxon>
        <taxon>Pterygota</taxon>
        <taxon>Neoptera</taxon>
        <taxon>Endopterygota</taxon>
        <taxon>Coleoptera</taxon>
        <taxon>Polyphaga</taxon>
        <taxon>Cucujiformia</taxon>
        <taxon>Nitidulidae</taxon>
        <taxon>Meligethinae</taxon>
        <taxon>Brassicogethes</taxon>
    </lineage>
</organism>
<dbReference type="CDD" id="cd02440">
    <property type="entry name" value="AdoMet_MTases"/>
    <property type="match status" value="1"/>
</dbReference>
<evidence type="ECO:0000256" key="4">
    <source>
        <dbReference type="RuleBase" id="RU003836"/>
    </source>
</evidence>
<proteinExistence type="inferred from homology"/>
<dbReference type="GO" id="GO:0004766">
    <property type="term" value="F:spermidine synthase activity"/>
    <property type="evidence" value="ECO:0007669"/>
    <property type="project" value="TreeGrafter"/>
</dbReference>
<dbReference type="NCBIfam" id="NF002010">
    <property type="entry name" value="PRK00811.1"/>
    <property type="match status" value="1"/>
</dbReference>
<dbReference type="PROSITE" id="PS01330">
    <property type="entry name" value="PABS_1"/>
    <property type="match status" value="1"/>
</dbReference>
<dbReference type="NCBIfam" id="TIGR00417">
    <property type="entry name" value="speE"/>
    <property type="match status" value="1"/>
</dbReference>
<dbReference type="AlphaFoldDB" id="A0A9P0FC15"/>
<dbReference type="PANTHER" id="PTHR11558:SF11">
    <property type="entry name" value="SPERMIDINE SYNTHASE"/>
    <property type="match status" value="1"/>
</dbReference>
<evidence type="ECO:0000313" key="7">
    <source>
        <dbReference type="Proteomes" id="UP001154078"/>
    </source>
</evidence>
<dbReference type="InterPro" id="IPR029063">
    <property type="entry name" value="SAM-dependent_MTases_sf"/>
</dbReference>
<dbReference type="Gene3D" id="3.40.50.150">
    <property type="entry name" value="Vaccinia Virus protein VP39"/>
    <property type="match status" value="1"/>
</dbReference>
<accession>A0A9P0FC15</accession>
<dbReference type="Pfam" id="PF01564">
    <property type="entry name" value="Spermine_synth"/>
    <property type="match status" value="1"/>
</dbReference>
<reference evidence="6" key="1">
    <citation type="submission" date="2021-12" db="EMBL/GenBank/DDBJ databases">
        <authorList>
            <person name="King R."/>
        </authorList>
    </citation>
    <scope>NUCLEOTIDE SEQUENCE</scope>
</reference>
<dbReference type="InterPro" id="IPR001045">
    <property type="entry name" value="Spermi_synthase"/>
</dbReference>